<evidence type="ECO:0000256" key="4">
    <source>
        <dbReference type="ARBA" id="ARBA00022679"/>
    </source>
</evidence>
<dbReference type="PANTHER" id="PTHR11571">
    <property type="entry name" value="GLUTATHIONE S-TRANSFERASE"/>
    <property type="match status" value="1"/>
</dbReference>
<dbReference type="SFLD" id="SFLDS00019">
    <property type="entry name" value="Glutathione_Transferase_(cytos"/>
    <property type="match status" value="1"/>
</dbReference>
<evidence type="ECO:0000256" key="1">
    <source>
        <dbReference type="ARBA" id="ARBA00003701"/>
    </source>
</evidence>
<organism evidence="8 9">
    <name type="scientific">Apatococcus lobatus</name>
    <dbReference type="NCBI Taxonomy" id="904363"/>
    <lineage>
        <taxon>Eukaryota</taxon>
        <taxon>Viridiplantae</taxon>
        <taxon>Chlorophyta</taxon>
        <taxon>core chlorophytes</taxon>
        <taxon>Trebouxiophyceae</taxon>
        <taxon>Chlorellales</taxon>
        <taxon>Chlorellaceae</taxon>
        <taxon>Apatococcus</taxon>
    </lineage>
</organism>
<evidence type="ECO:0000256" key="3">
    <source>
        <dbReference type="ARBA" id="ARBA00012452"/>
    </source>
</evidence>
<dbReference type="InterPro" id="IPR036249">
    <property type="entry name" value="Thioredoxin-like_sf"/>
</dbReference>
<dbReference type="PANTHER" id="PTHR11571:SF222">
    <property type="entry name" value="GLUTATHIONE TRANSFERASE"/>
    <property type="match status" value="1"/>
</dbReference>
<dbReference type="InterPro" id="IPR036282">
    <property type="entry name" value="Glutathione-S-Trfase_C_sf"/>
</dbReference>
<evidence type="ECO:0000256" key="2">
    <source>
        <dbReference type="ARBA" id="ARBA00005861"/>
    </source>
</evidence>
<protein>
    <recommendedName>
        <fullName evidence="3">glutathione transferase</fullName>
        <ecNumber evidence="3">2.5.1.18</ecNumber>
    </recommendedName>
</protein>
<dbReference type="Proteomes" id="UP001438707">
    <property type="component" value="Unassembled WGS sequence"/>
</dbReference>
<evidence type="ECO:0000256" key="5">
    <source>
        <dbReference type="ARBA" id="ARBA00047960"/>
    </source>
</evidence>
<keyword evidence="9" id="KW-1185">Reference proteome</keyword>
<feature type="domain" description="GST N-terminal" evidence="6">
    <location>
        <begin position="3"/>
        <end position="79"/>
    </location>
</feature>
<dbReference type="EC" id="2.5.1.18" evidence="3"/>
<evidence type="ECO:0000313" key="9">
    <source>
        <dbReference type="Proteomes" id="UP001438707"/>
    </source>
</evidence>
<proteinExistence type="inferred from homology"/>
<dbReference type="Pfam" id="PF02798">
    <property type="entry name" value="GST_N"/>
    <property type="match status" value="1"/>
</dbReference>
<dbReference type="InterPro" id="IPR050213">
    <property type="entry name" value="GST_superfamily"/>
</dbReference>
<dbReference type="Gene3D" id="3.40.30.10">
    <property type="entry name" value="Glutaredoxin"/>
    <property type="match status" value="1"/>
</dbReference>
<dbReference type="AlphaFoldDB" id="A0AAW1PR95"/>
<name>A0AAW1PR95_9CHLO</name>
<evidence type="ECO:0000259" key="7">
    <source>
        <dbReference type="PROSITE" id="PS50405"/>
    </source>
</evidence>
<comment type="similarity">
    <text evidence="2">Belongs to the GST superfamily. Mu family.</text>
</comment>
<keyword evidence="4" id="KW-0808">Transferase</keyword>
<dbReference type="InterPro" id="IPR004045">
    <property type="entry name" value="Glutathione_S-Trfase_N"/>
</dbReference>
<dbReference type="InterPro" id="IPR004046">
    <property type="entry name" value="GST_C"/>
</dbReference>
<sequence length="207" mass="22956">MASVPTIYYFDVKARAEPLKVALAGKGIAYKLENISLEAVKNLEEYPFGQAPRYKDESVDLVQTNAILRHIGRKYNMYGQGLEQQADIDVLLEGIQDFIPKIYQALVVNKDESSKADFWANHGDPSSKQSKTAGAHFAYLDAYIRRSQGSYAVGDSFTIADAALFSFLHNVIQPTFGDKLAASYPDLQAHSKRIAELPVLKSYLESG</sequence>
<comment type="catalytic activity">
    <reaction evidence="5">
        <text>RX + glutathione = an S-substituted glutathione + a halide anion + H(+)</text>
        <dbReference type="Rhea" id="RHEA:16437"/>
        <dbReference type="ChEBI" id="CHEBI:15378"/>
        <dbReference type="ChEBI" id="CHEBI:16042"/>
        <dbReference type="ChEBI" id="CHEBI:17792"/>
        <dbReference type="ChEBI" id="CHEBI:57925"/>
        <dbReference type="ChEBI" id="CHEBI:90779"/>
        <dbReference type="EC" id="2.5.1.18"/>
    </reaction>
</comment>
<dbReference type="InterPro" id="IPR010987">
    <property type="entry name" value="Glutathione-S-Trfase_C-like"/>
</dbReference>
<dbReference type="EMBL" id="JALJOS010000087">
    <property type="protein sequence ID" value="KAK9816206.1"/>
    <property type="molecule type" value="Genomic_DNA"/>
</dbReference>
<dbReference type="PROSITE" id="PS50404">
    <property type="entry name" value="GST_NTER"/>
    <property type="match status" value="1"/>
</dbReference>
<comment type="caution">
    <text evidence="8">The sequence shown here is derived from an EMBL/GenBank/DDBJ whole genome shotgun (WGS) entry which is preliminary data.</text>
</comment>
<dbReference type="InterPro" id="IPR040079">
    <property type="entry name" value="Glutathione_S-Trfase"/>
</dbReference>
<dbReference type="SUPFAM" id="SSF47616">
    <property type="entry name" value="GST C-terminal domain-like"/>
    <property type="match status" value="1"/>
</dbReference>
<dbReference type="PROSITE" id="PS50405">
    <property type="entry name" value="GST_CTER"/>
    <property type="match status" value="1"/>
</dbReference>
<dbReference type="SUPFAM" id="SSF52833">
    <property type="entry name" value="Thioredoxin-like"/>
    <property type="match status" value="1"/>
</dbReference>
<dbReference type="GO" id="GO:0006749">
    <property type="term" value="P:glutathione metabolic process"/>
    <property type="evidence" value="ECO:0007669"/>
    <property type="project" value="TreeGrafter"/>
</dbReference>
<reference evidence="8 9" key="1">
    <citation type="journal article" date="2024" name="Nat. Commun.">
        <title>Phylogenomics reveals the evolutionary origins of lichenization in chlorophyte algae.</title>
        <authorList>
            <person name="Puginier C."/>
            <person name="Libourel C."/>
            <person name="Otte J."/>
            <person name="Skaloud P."/>
            <person name="Haon M."/>
            <person name="Grisel S."/>
            <person name="Petersen M."/>
            <person name="Berrin J.G."/>
            <person name="Delaux P.M."/>
            <person name="Dal Grande F."/>
            <person name="Keller J."/>
        </authorList>
    </citation>
    <scope>NUCLEOTIDE SEQUENCE [LARGE SCALE GENOMIC DNA]</scope>
    <source>
        <strain evidence="8 9">SAG 2145</strain>
    </source>
</reference>
<dbReference type="Gene3D" id="1.20.1050.10">
    <property type="match status" value="1"/>
</dbReference>
<evidence type="ECO:0000313" key="8">
    <source>
        <dbReference type="EMBL" id="KAK9816206.1"/>
    </source>
</evidence>
<feature type="domain" description="GST C-terminal" evidence="7">
    <location>
        <begin position="81"/>
        <end position="207"/>
    </location>
</feature>
<comment type="function">
    <text evidence="1">Conjugation of reduced glutathione to a wide number of exogenous and endogenous hydrophobic electrophiles.</text>
</comment>
<evidence type="ECO:0000259" key="6">
    <source>
        <dbReference type="PROSITE" id="PS50404"/>
    </source>
</evidence>
<dbReference type="Pfam" id="PF14497">
    <property type="entry name" value="GST_C_3"/>
    <property type="match status" value="1"/>
</dbReference>
<dbReference type="GO" id="GO:0004364">
    <property type="term" value="F:glutathione transferase activity"/>
    <property type="evidence" value="ECO:0007669"/>
    <property type="project" value="UniProtKB-EC"/>
</dbReference>
<gene>
    <name evidence="8" type="ORF">WJX74_004486</name>
</gene>
<accession>A0AAW1PR95</accession>